<comment type="caution">
    <text evidence="2">The sequence shown here is derived from an EMBL/GenBank/DDBJ whole genome shotgun (WGS) entry which is preliminary data.</text>
</comment>
<protein>
    <submittedName>
        <fullName evidence="2">Uncharacterized protein</fullName>
    </submittedName>
</protein>
<dbReference type="Proteomes" id="UP001596067">
    <property type="component" value="Unassembled WGS sequence"/>
</dbReference>
<gene>
    <name evidence="2" type="ORF">ACFP0N_17590</name>
</gene>
<evidence type="ECO:0000256" key="1">
    <source>
        <dbReference type="SAM" id="MobiDB-lite"/>
    </source>
</evidence>
<proteinExistence type="predicted"/>
<sequence>MVKSHGRKQTARRRAAGAGGGHQAAVEQLKARTTAGGRAGQASSGRRYLVADLPVPDLAGAAACPACRGVGNTGDHYEIPGDDERVLLAPVVCRSCGGCGRAEHEDCAPLHIWNDPDETQEWLADLDDQAWENDGEEPERCPSCQGKRFNFQVGFGADTAESQAAYAELLRRAEAKGLSERDIDAAAAFGELDQVLGNGARALAETSDTTVYLRVACGCAKDEVRQVHSADLERAMTQPAGVPKQQPGVVRGRVYEVQVGETRFIFQGCPDLGAFGMPQHGSQEVGQMVIRERPDQPGVCDGFVLDRKGPGVAVYRWVTTGTPEEVLPQVLTALAVPVSQRPPVMLDQESTERQVVYADGPWDGEVRSQPKVFWPPQNQMVTNGGDVTHAWPDAWPADLPRYMPVPGTIDPLRMVWAAPVDPGAPRVIERPESVKDYADED</sequence>
<organism evidence="2 3">
    <name type="scientific">Kitasatospora aburaviensis</name>
    <dbReference type="NCBI Taxonomy" id="67265"/>
    <lineage>
        <taxon>Bacteria</taxon>
        <taxon>Bacillati</taxon>
        <taxon>Actinomycetota</taxon>
        <taxon>Actinomycetes</taxon>
        <taxon>Kitasatosporales</taxon>
        <taxon>Streptomycetaceae</taxon>
        <taxon>Kitasatospora</taxon>
    </lineage>
</organism>
<dbReference type="RefSeq" id="WP_345330695.1">
    <property type="nucleotide sequence ID" value="NZ_BAAAVH010000123.1"/>
</dbReference>
<evidence type="ECO:0000313" key="3">
    <source>
        <dbReference type="Proteomes" id="UP001596067"/>
    </source>
</evidence>
<name>A0ABW1EYJ4_9ACTN</name>
<evidence type="ECO:0000313" key="2">
    <source>
        <dbReference type="EMBL" id="MFC5886782.1"/>
    </source>
</evidence>
<reference evidence="3" key="1">
    <citation type="journal article" date="2019" name="Int. J. Syst. Evol. Microbiol.">
        <title>The Global Catalogue of Microorganisms (GCM) 10K type strain sequencing project: providing services to taxonomists for standard genome sequencing and annotation.</title>
        <authorList>
            <consortium name="The Broad Institute Genomics Platform"/>
            <consortium name="The Broad Institute Genome Sequencing Center for Infectious Disease"/>
            <person name="Wu L."/>
            <person name="Ma J."/>
        </authorList>
    </citation>
    <scope>NUCLEOTIDE SEQUENCE [LARGE SCALE GENOMIC DNA]</scope>
    <source>
        <strain evidence="3">CGMCC 4.1469</strain>
    </source>
</reference>
<feature type="region of interest" description="Disordered" evidence="1">
    <location>
        <begin position="1"/>
        <end position="26"/>
    </location>
</feature>
<feature type="compositionally biased region" description="Basic residues" evidence="1">
    <location>
        <begin position="1"/>
        <end position="15"/>
    </location>
</feature>
<accession>A0ABW1EYJ4</accession>
<keyword evidence="3" id="KW-1185">Reference proteome</keyword>
<dbReference type="EMBL" id="JBHSOD010000020">
    <property type="protein sequence ID" value="MFC5886782.1"/>
    <property type="molecule type" value="Genomic_DNA"/>
</dbReference>